<dbReference type="PANTHER" id="PTHR30055">
    <property type="entry name" value="HTH-TYPE TRANSCRIPTIONAL REGULATOR RUTR"/>
    <property type="match status" value="1"/>
</dbReference>
<dbReference type="FunFam" id="1.10.10.60:FF:000141">
    <property type="entry name" value="TetR family transcriptional regulator"/>
    <property type="match status" value="1"/>
</dbReference>
<keyword evidence="7" id="KW-1185">Reference proteome</keyword>
<evidence type="ECO:0000313" key="6">
    <source>
        <dbReference type="EMBL" id="QCK85661.1"/>
    </source>
</evidence>
<name>A0A4D7QG46_9HYPH</name>
<dbReference type="PRINTS" id="PR00455">
    <property type="entry name" value="HTHTETR"/>
</dbReference>
<dbReference type="InterPro" id="IPR009057">
    <property type="entry name" value="Homeodomain-like_sf"/>
</dbReference>
<dbReference type="AlphaFoldDB" id="A0A4D7QG46"/>
<evidence type="ECO:0000256" key="1">
    <source>
        <dbReference type="ARBA" id="ARBA00023015"/>
    </source>
</evidence>
<dbReference type="SUPFAM" id="SSF46689">
    <property type="entry name" value="Homeodomain-like"/>
    <property type="match status" value="1"/>
</dbReference>
<keyword evidence="1" id="KW-0805">Transcription regulation</keyword>
<gene>
    <name evidence="6" type="ORF">E8L99_07725</name>
</gene>
<sequence>MSRIPMHPNSESQAATTMTIRRAGVRAEKKAARPAEILEATFQEFLDKGYDAARVEDIAARLGISKGAVYFYFGSKEALFAAMIGDLSTNLMANLAETEEVARGSATERLRACITLHFRRVTAAPRGREVIRFLLAEGRKFPDLVDRHFNEFAVPVFAMCQRIIADGIASGEFKPSAAELHPQMLLSPILAVAVDLLIHGDRRVVDEAITIEGYLKAIFSGISATPDPVV</sequence>
<evidence type="ECO:0000256" key="4">
    <source>
        <dbReference type="PROSITE-ProRule" id="PRU00335"/>
    </source>
</evidence>
<dbReference type="InterPro" id="IPR036271">
    <property type="entry name" value="Tet_transcr_reg_TetR-rel_C_sf"/>
</dbReference>
<evidence type="ECO:0000256" key="2">
    <source>
        <dbReference type="ARBA" id="ARBA00023125"/>
    </source>
</evidence>
<dbReference type="InterPro" id="IPR001647">
    <property type="entry name" value="HTH_TetR"/>
</dbReference>
<reference evidence="6 7" key="1">
    <citation type="submission" date="2019-04" db="EMBL/GenBank/DDBJ databases">
        <title>Phreatobacter aquaticus sp. nov.</title>
        <authorList>
            <person name="Choi A."/>
            <person name="Baek K."/>
        </authorList>
    </citation>
    <scope>NUCLEOTIDE SEQUENCE [LARGE SCALE GENOMIC DNA]</scope>
    <source>
        <strain evidence="6 7">NMCR1094</strain>
    </source>
</reference>
<dbReference type="Gene3D" id="1.10.10.60">
    <property type="entry name" value="Homeodomain-like"/>
    <property type="match status" value="1"/>
</dbReference>
<proteinExistence type="predicted"/>
<dbReference type="Pfam" id="PF00440">
    <property type="entry name" value="TetR_N"/>
    <property type="match status" value="1"/>
</dbReference>
<keyword evidence="3" id="KW-0804">Transcription</keyword>
<feature type="DNA-binding region" description="H-T-H motif" evidence="4">
    <location>
        <begin position="54"/>
        <end position="73"/>
    </location>
</feature>
<keyword evidence="2 4" id="KW-0238">DNA-binding</keyword>
<dbReference type="PANTHER" id="PTHR30055:SF223">
    <property type="entry name" value="HTH-TYPE TRANSCRIPTIONAL REGULATOR UIDR"/>
    <property type="match status" value="1"/>
</dbReference>
<evidence type="ECO:0000256" key="3">
    <source>
        <dbReference type="ARBA" id="ARBA00023163"/>
    </source>
</evidence>
<dbReference type="InterPro" id="IPR050109">
    <property type="entry name" value="HTH-type_TetR-like_transc_reg"/>
</dbReference>
<evidence type="ECO:0000259" key="5">
    <source>
        <dbReference type="PROSITE" id="PS50977"/>
    </source>
</evidence>
<dbReference type="EMBL" id="CP039865">
    <property type="protein sequence ID" value="QCK85661.1"/>
    <property type="molecule type" value="Genomic_DNA"/>
</dbReference>
<dbReference type="GO" id="GO:0003700">
    <property type="term" value="F:DNA-binding transcription factor activity"/>
    <property type="evidence" value="ECO:0007669"/>
    <property type="project" value="TreeGrafter"/>
</dbReference>
<dbReference type="SUPFAM" id="SSF48498">
    <property type="entry name" value="Tetracyclin repressor-like, C-terminal domain"/>
    <property type="match status" value="1"/>
</dbReference>
<feature type="domain" description="HTH tetR-type" evidence="5">
    <location>
        <begin position="31"/>
        <end position="91"/>
    </location>
</feature>
<dbReference type="KEGG" id="paqt:E8L99_07725"/>
<dbReference type="GO" id="GO:0000976">
    <property type="term" value="F:transcription cis-regulatory region binding"/>
    <property type="evidence" value="ECO:0007669"/>
    <property type="project" value="TreeGrafter"/>
</dbReference>
<dbReference type="OrthoDB" id="7185252at2"/>
<accession>A0A4D7QG46</accession>
<organism evidence="6 7">
    <name type="scientific">Phreatobacter aquaticus</name>
    <dbReference type="NCBI Taxonomy" id="2570229"/>
    <lineage>
        <taxon>Bacteria</taxon>
        <taxon>Pseudomonadati</taxon>
        <taxon>Pseudomonadota</taxon>
        <taxon>Alphaproteobacteria</taxon>
        <taxon>Hyphomicrobiales</taxon>
        <taxon>Phreatobacteraceae</taxon>
        <taxon>Phreatobacter</taxon>
    </lineage>
</organism>
<evidence type="ECO:0000313" key="7">
    <source>
        <dbReference type="Proteomes" id="UP000298588"/>
    </source>
</evidence>
<dbReference type="Proteomes" id="UP000298588">
    <property type="component" value="Chromosome"/>
</dbReference>
<dbReference type="Gene3D" id="1.10.357.10">
    <property type="entry name" value="Tetracycline Repressor, domain 2"/>
    <property type="match status" value="1"/>
</dbReference>
<dbReference type="PROSITE" id="PS50977">
    <property type="entry name" value="HTH_TETR_2"/>
    <property type="match status" value="1"/>
</dbReference>
<protein>
    <submittedName>
        <fullName evidence="6">TetR/AcrR family transcriptional regulator</fullName>
    </submittedName>
</protein>